<keyword evidence="3" id="KW-1185">Reference proteome</keyword>
<sequence length="318" mass="35345">MGKSSSVDLRVRIVGEIAHGQSCRAAARRFGVSAATAVRLAQRKARTGSLAPARQGRPGGSGPLGAHVATLVGWVDADGEITMPELAARLLAERGVKAHPASLSRLLIRQGFIVKKTLLASETDRADIARARRVWRGHRQPWMKKRPERLVFIDETGTTTKMTRLRGRARRGQRLRMKAPFGHWGTQTFIAALRHDGLTAPWVIDCPMNRRIFEAYVETQLDPTLKPGDMVILDNLSSHKSEKAPAILKERGAWFLFLPPYSPDLNPIEMAFAKLKAHLRKAKARTIDALWQAVGSICELYSPDECWNYLKEAGYVAD</sequence>
<gene>
    <name evidence="2" type="ORF">HNQ99_001112</name>
</gene>
<dbReference type="PANTHER" id="PTHR46564">
    <property type="entry name" value="TRANSPOSASE"/>
    <property type="match status" value="1"/>
</dbReference>
<dbReference type="PANTHER" id="PTHR46564:SF1">
    <property type="entry name" value="TRANSPOSASE"/>
    <property type="match status" value="1"/>
</dbReference>
<name>A0A840HT81_9SPHN</name>
<dbReference type="GO" id="GO:0003676">
    <property type="term" value="F:nucleic acid binding"/>
    <property type="evidence" value="ECO:0007669"/>
    <property type="project" value="InterPro"/>
</dbReference>
<comment type="caution">
    <text evidence="2">The sequence shown here is derived from an EMBL/GenBank/DDBJ whole genome shotgun (WGS) entry which is preliminary data.</text>
</comment>
<dbReference type="Pfam" id="PF13358">
    <property type="entry name" value="DDE_3"/>
    <property type="match status" value="1"/>
</dbReference>
<dbReference type="SUPFAM" id="SSF46689">
    <property type="entry name" value="Homeodomain-like"/>
    <property type="match status" value="1"/>
</dbReference>
<dbReference type="NCBIfam" id="NF033545">
    <property type="entry name" value="transpos_IS630"/>
    <property type="match status" value="1"/>
</dbReference>
<dbReference type="InterPro" id="IPR038717">
    <property type="entry name" value="Tc1-like_DDE_dom"/>
</dbReference>
<organism evidence="2 3">
    <name type="scientific">Rhizorhapis suberifaciens</name>
    <name type="common">corky root of lettuce</name>
    <dbReference type="NCBI Taxonomy" id="13656"/>
    <lineage>
        <taxon>Bacteria</taxon>
        <taxon>Pseudomonadati</taxon>
        <taxon>Pseudomonadota</taxon>
        <taxon>Alphaproteobacteria</taxon>
        <taxon>Sphingomonadales</taxon>
        <taxon>Sphingomonadaceae</taxon>
        <taxon>Rhizorhapis</taxon>
    </lineage>
</organism>
<feature type="domain" description="Tc1-like transposase DDE" evidence="1">
    <location>
        <begin position="149"/>
        <end position="290"/>
    </location>
</feature>
<reference evidence="2 3" key="1">
    <citation type="submission" date="2020-08" db="EMBL/GenBank/DDBJ databases">
        <title>Genomic Encyclopedia of Type Strains, Phase IV (KMG-IV): sequencing the most valuable type-strain genomes for metagenomic binning, comparative biology and taxonomic classification.</title>
        <authorList>
            <person name="Goeker M."/>
        </authorList>
    </citation>
    <scope>NUCLEOTIDE SEQUENCE [LARGE SCALE GENOMIC DNA]</scope>
    <source>
        <strain evidence="2 3">DSM 7465</strain>
    </source>
</reference>
<dbReference type="InterPro" id="IPR009057">
    <property type="entry name" value="Homeodomain-like_sf"/>
</dbReference>
<evidence type="ECO:0000313" key="3">
    <source>
        <dbReference type="Proteomes" id="UP000575068"/>
    </source>
</evidence>
<evidence type="ECO:0000259" key="1">
    <source>
        <dbReference type="Pfam" id="PF13358"/>
    </source>
</evidence>
<proteinExistence type="predicted"/>
<dbReference type="EMBL" id="JACHOV010000003">
    <property type="protein sequence ID" value="MBB4640819.1"/>
    <property type="molecule type" value="Genomic_DNA"/>
</dbReference>
<dbReference type="InterPro" id="IPR047655">
    <property type="entry name" value="Transpos_IS630-like"/>
</dbReference>
<dbReference type="Proteomes" id="UP000575068">
    <property type="component" value="Unassembled WGS sequence"/>
</dbReference>
<dbReference type="InterPro" id="IPR036397">
    <property type="entry name" value="RNaseH_sf"/>
</dbReference>
<dbReference type="RefSeq" id="WP_184474639.1">
    <property type="nucleotide sequence ID" value="NZ_JACHOV010000003.1"/>
</dbReference>
<protein>
    <submittedName>
        <fullName evidence="2">Transposase</fullName>
    </submittedName>
</protein>
<dbReference type="AlphaFoldDB" id="A0A840HT81"/>
<accession>A0A840HT81</accession>
<dbReference type="Gene3D" id="3.30.420.10">
    <property type="entry name" value="Ribonuclease H-like superfamily/Ribonuclease H"/>
    <property type="match status" value="1"/>
</dbReference>
<evidence type="ECO:0000313" key="2">
    <source>
        <dbReference type="EMBL" id="MBB4640819.1"/>
    </source>
</evidence>